<evidence type="ECO:0000313" key="2">
    <source>
        <dbReference type="EMBL" id="MCE2593543.1"/>
    </source>
</evidence>
<dbReference type="Proteomes" id="UP001201273">
    <property type="component" value="Unassembled WGS sequence"/>
</dbReference>
<dbReference type="InterPro" id="IPR007384">
    <property type="entry name" value="UCP006257"/>
</dbReference>
<dbReference type="InterPro" id="IPR036814">
    <property type="entry name" value="YqcC-like_sf"/>
</dbReference>
<dbReference type="PANTHER" id="PTHR39586">
    <property type="entry name" value="CYTOPLASMIC PROTEIN-RELATED"/>
    <property type="match status" value="1"/>
</dbReference>
<gene>
    <name evidence="2" type="ORF">K6Y31_01770</name>
</gene>
<comment type="caution">
    <text evidence="2">The sequence shown here is derived from an EMBL/GenBank/DDBJ whole genome shotgun (WGS) entry which is preliminary data.</text>
</comment>
<proteinExistence type="predicted"/>
<sequence length="110" mass="12171">MSQALSLLTLLAQLKQSMQQAQLWQADIPSDEALSSQAPFCVDTLTFAQWLQFVFHPKLSLMAEQQMPLPSKIEVLPMAEEAFKAEAKPTADVIRIIAKIDTLLTQGAQS</sequence>
<evidence type="ECO:0000259" key="1">
    <source>
        <dbReference type="Pfam" id="PF04287"/>
    </source>
</evidence>
<name>A0ABS8W5Q9_9GAMM</name>
<dbReference type="EMBL" id="JAIMJA010000002">
    <property type="protein sequence ID" value="MCE2593543.1"/>
    <property type="molecule type" value="Genomic_DNA"/>
</dbReference>
<dbReference type="PIRSF" id="PIRSF006257">
    <property type="entry name" value="UCP006257"/>
    <property type="match status" value="1"/>
</dbReference>
<accession>A0ABS8W5Q9</accession>
<protein>
    <submittedName>
        <fullName evidence="2">YqcC family protein</fullName>
    </submittedName>
</protein>
<dbReference type="SUPFAM" id="SSF158452">
    <property type="entry name" value="YqcC-like"/>
    <property type="match status" value="1"/>
</dbReference>
<organism evidence="2 3">
    <name type="scientific">Motilimonas cestriensis</name>
    <dbReference type="NCBI Taxonomy" id="2742685"/>
    <lineage>
        <taxon>Bacteria</taxon>
        <taxon>Pseudomonadati</taxon>
        <taxon>Pseudomonadota</taxon>
        <taxon>Gammaproteobacteria</taxon>
        <taxon>Alteromonadales</taxon>
        <taxon>Alteromonadales genera incertae sedis</taxon>
        <taxon>Motilimonas</taxon>
    </lineage>
</organism>
<keyword evidence="3" id="KW-1185">Reference proteome</keyword>
<dbReference type="Gene3D" id="1.20.1440.40">
    <property type="entry name" value="YqcC-like"/>
    <property type="match status" value="1"/>
</dbReference>
<dbReference type="Pfam" id="PF04287">
    <property type="entry name" value="DUF446"/>
    <property type="match status" value="1"/>
</dbReference>
<dbReference type="PANTHER" id="PTHR39586:SF1">
    <property type="entry name" value="CYTOPLASMIC PROTEIN"/>
    <property type="match status" value="1"/>
</dbReference>
<dbReference type="RefSeq" id="WP_233051149.1">
    <property type="nucleotide sequence ID" value="NZ_JAIMJA010000002.1"/>
</dbReference>
<reference evidence="2 3" key="1">
    <citation type="journal article" date="2022" name="Environ. Microbiol. Rep.">
        <title>Eco-phylogenetic analyses reveal divergent evolution of vitamin B12 metabolism in the marine bacterial family 'Psychromonadaceae'.</title>
        <authorList>
            <person name="Jin X."/>
            <person name="Yang Y."/>
            <person name="Cao H."/>
            <person name="Gao B."/>
            <person name="Zhao Z."/>
        </authorList>
    </citation>
    <scope>NUCLEOTIDE SEQUENCE [LARGE SCALE GENOMIC DNA]</scope>
    <source>
        <strain evidence="2 3">MKS20</strain>
    </source>
</reference>
<evidence type="ECO:0000313" key="3">
    <source>
        <dbReference type="Proteomes" id="UP001201273"/>
    </source>
</evidence>
<feature type="domain" description="YqcC-like" evidence="1">
    <location>
        <begin position="8"/>
        <end position="103"/>
    </location>
</feature>
<dbReference type="InterPro" id="IPR023376">
    <property type="entry name" value="YqcC-like_dom"/>
</dbReference>